<accession>A0A4R1HXK6</accession>
<keyword evidence="4" id="KW-1185">Reference proteome</keyword>
<dbReference type="EMBL" id="SMFZ01000002">
    <property type="protein sequence ID" value="TCK22282.1"/>
    <property type="molecule type" value="Genomic_DNA"/>
</dbReference>
<dbReference type="OrthoDB" id="3403614at2"/>
<evidence type="ECO:0000256" key="1">
    <source>
        <dbReference type="SAM" id="MobiDB-lite"/>
    </source>
</evidence>
<dbReference type="Gene3D" id="3.30.559.30">
    <property type="entry name" value="Nonribosomal peptide synthetase, condensation domain"/>
    <property type="match status" value="1"/>
</dbReference>
<dbReference type="Proteomes" id="UP000295560">
    <property type="component" value="Unassembled WGS sequence"/>
</dbReference>
<dbReference type="InterPro" id="IPR001242">
    <property type="entry name" value="Condensation_dom"/>
</dbReference>
<dbReference type="GO" id="GO:0008610">
    <property type="term" value="P:lipid biosynthetic process"/>
    <property type="evidence" value="ECO:0007669"/>
    <property type="project" value="UniProtKB-ARBA"/>
</dbReference>
<dbReference type="Pfam" id="PF00668">
    <property type="entry name" value="Condensation"/>
    <property type="match status" value="1"/>
</dbReference>
<organism evidence="3 4">
    <name type="scientific">Pseudonocardia endophytica</name>
    <dbReference type="NCBI Taxonomy" id="401976"/>
    <lineage>
        <taxon>Bacteria</taxon>
        <taxon>Bacillati</taxon>
        <taxon>Actinomycetota</taxon>
        <taxon>Actinomycetes</taxon>
        <taxon>Pseudonocardiales</taxon>
        <taxon>Pseudonocardiaceae</taxon>
        <taxon>Pseudonocardia</taxon>
    </lineage>
</organism>
<dbReference type="AlphaFoldDB" id="A0A4R1HXK6"/>
<dbReference type="GO" id="GO:0005737">
    <property type="term" value="C:cytoplasm"/>
    <property type="evidence" value="ECO:0007669"/>
    <property type="project" value="TreeGrafter"/>
</dbReference>
<feature type="domain" description="Condensation" evidence="2">
    <location>
        <begin position="30"/>
        <end position="347"/>
    </location>
</feature>
<comment type="caution">
    <text evidence="3">The sequence shown here is derived from an EMBL/GenBank/DDBJ whole genome shotgun (WGS) entry which is preliminary data.</text>
</comment>
<proteinExistence type="predicted"/>
<protein>
    <submittedName>
        <fullName evidence="3">Condensation domain-containing protein</fullName>
    </submittedName>
</protein>
<dbReference type="PANTHER" id="PTHR45527:SF1">
    <property type="entry name" value="FATTY ACID SYNTHASE"/>
    <property type="match status" value="1"/>
</dbReference>
<evidence type="ECO:0000313" key="3">
    <source>
        <dbReference type="EMBL" id="TCK22282.1"/>
    </source>
</evidence>
<dbReference type="RefSeq" id="WP_132431025.1">
    <property type="nucleotide sequence ID" value="NZ_SMFZ01000002.1"/>
</dbReference>
<evidence type="ECO:0000313" key="4">
    <source>
        <dbReference type="Proteomes" id="UP000295560"/>
    </source>
</evidence>
<name>A0A4R1HXK6_PSEEN</name>
<dbReference type="PANTHER" id="PTHR45527">
    <property type="entry name" value="NONRIBOSOMAL PEPTIDE SYNTHETASE"/>
    <property type="match status" value="1"/>
</dbReference>
<dbReference type="SUPFAM" id="SSF52777">
    <property type="entry name" value="CoA-dependent acyltransferases"/>
    <property type="match status" value="2"/>
</dbReference>
<sequence>MSVEAALSHGQLYSWREIETYPPSCMKEANVPATLDLRGIPTDRVEHALSRLVAWHEILRTTYHTESGAPVQRIHDDVEIPVERIDRRIGPAEVGELTEDFLAVAIPMTGGLLWRALLVSTDGEPMLLVFSFSHLISDVWTSLEVVRQFGRLVEDPDAPDPGTPSQREVGAAQHDPAFARRQEAAERYWAEHWAGVDGLPGLLRLPTLPYDTTKERIQATLRSGLLGSLAAEAAQRHRTTVPAALLAMLTAALARHTGAHRIPVGVMSSNRFPPSYRQALGTFNQLMPVVVEVDGAGSLGDHLTAVHWTVTKAYRHSCYDIDRVARQAAERGAQGDHDCWFNHQFPFWFNYVQLDDEPPAGHDEPAEVTWTPAPRACGQPIDVRVNLLRGTTEIRLRTDPDVVDADGLAGILRTVAAGTARAATGLPSRVDDLWEAVDDVPDALFPSPVSVV</sequence>
<dbReference type="GO" id="GO:0031177">
    <property type="term" value="F:phosphopantetheine binding"/>
    <property type="evidence" value="ECO:0007669"/>
    <property type="project" value="TreeGrafter"/>
</dbReference>
<dbReference type="Gene3D" id="3.30.559.10">
    <property type="entry name" value="Chloramphenicol acetyltransferase-like domain"/>
    <property type="match status" value="1"/>
</dbReference>
<dbReference type="GO" id="GO:0044550">
    <property type="term" value="P:secondary metabolite biosynthetic process"/>
    <property type="evidence" value="ECO:0007669"/>
    <property type="project" value="TreeGrafter"/>
</dbReference>
<dbReference type="InterPro" id="IPR023213">
    <property type="entry name" value="CAT-like_dom_sf"/>
</dbReference>
<dbReference type="GO" id="GO:0003824">
    <property type="term" value="F:catalytic activity"/>
    <property type="evidence" value="ECO:0007669"/>
    <property type="project" value="InterPro"/>
</dbReference>
<reference evidence="3 4" key="1">
    <citation type="submission" date="2019-03" db="EMBL/GenBank/DDBJ databases">
        <title>Sequencing the genomes of 1000 actinobacteria strains.</title>
        <authorList>
            <person name="Klenk H.-P."/>
        </authorList>
    </citation>
    <scope>NUCLEOTIDE SEQUENCE [LARGE SCALE GENOMIC DNA]</scope>
    <source>
        <strain evidence="3 4">DSM 44969</strain>
    </source>
</reference>
<evidence type="ECO:0000259" key="2">
    <source>
        <dbReference type="Pfam" id="PF00668"/>
    </source>
</evidence>
<feature type="region of interest" description="Disordered" evidence="1">
    <location>
        <begin position="154"/>
        <end position="173"/>
    </location>
</feature>
<dbReference type="GO" id="GO:0043041">
    <property type="term" value="P:amino acid activation for nonribosomal peptide biosynthetic process"/>
    <property type="evidence" value="ECO:0007669"/>
    <property type="project" value="TreeGrafter"/>
</dbReference>
<gene>
    <name evidence="3" type="ORF">EV378_6283</name>
</gene>